<dbReference type="OMA" id="IEYTNSA"/>
<dbReference type="Pfam" id="PF20519">
    <property type="entry name" value="Polycystin_dom"/>
    <property type="match status" value="1"/>
</dbReference>
<dbReference type="eggNOG" id="KOG3599">
    <property type="taxonomic scope" value="Eukaryota"/>
</dbReference>
<feature type="compositionally biased region" description="Basic and acidic residues" evidence="7">
    <location>
        <begin position="1"/>
        <end position="16"/>
    </location>
</feature>
<reference evidence="12" key="3">
    <citation type="submission" date="2015-06" db="UniProtKB">
        <authorList>
            <consortium name="EnsemblProtists"/>
        </authorList>
    </citation>
    <scope>IDENTIFICATION</scope>
</reference>
<dbReference type="InterPro" id="IPR046791">
    <property type="entry name" value="Polycystin_dom"/>
</dbReference>
<dbReference type="PRINTS" id="PR01433">
    <property type="entry name" value="POLYCYSTIN2"/>
</dbReference>
<feature type="domain" description="Polycystin cation channel PKD1/PKD2" evidence="9">
    <location>
        <begin position="433"/>
        <end position="631"/>
    </location>
</feature>
<dbReference type="PaxDb" id="55529-EKX49439"/>
<evidence type="ECO:0000256" key="3">
    <source>
        <dbReference type="ARBA" id="ARBA00022692"/>
    </source>
</evidence>
<evidence type="ECO:0000259" key="10">
    <source>
        <dbReference type="Pfam" id="PF20519"/>
    </source>
</evidence>
<evidence type="ECO:0000256" key="8">
    <source>
        <dbReference type="SAM" id="Phobius"/>
    </source>
</evidence>
<dbReference type="AlphaFoldDB" id="L1JMF4"/>
<evidence type="ECO:0000313" key="13">
    <source>
        <dbReference type="Proteomes" id="UP000011087"/>
    </source>
</evidence>
<feature type="transmembrane region" description="Helical" evidence="8">
    <location>
        <begin position="107"/>
        <end position="126"/>
    </location>
</feature>
<dbReference type="Proteomes" id="UP000011087">
    <property type="component" value="Unassembled WGS sequence"/>
</dbReference>
<comment type="subcellular location">
    <subcellularLocation>
        <location evidence="1">Membrane</location>
        <topology evidence="1">Multi-pass membrane protein</topology>
    </subcellularLocation>
</comment>
<proteinExistence type="inferred from homology"/>
<evidence type="ECO:0000256" key="4">
    <source>
        <dbReference type="ARBA" id="ARBA00022989"/>
    </source>
</evidence>
<feature type="transmembrane region" description="Helical" evidence="8">
    <location>
        <begin position="455"/>
        <end position="476"/>
    </location>
</feature>
<dbReference type="RefSeq" id="XP_005836419.1">
    <property type="nucleotide sequence ID" value="XM_005836362.1"/>
</dbReference>
<gene>
    <name evidence="11" type="ORF">GUITHDRAFT_136103</name>
</gene>
<evidence type="ECO:0000256" key="5">
    <source>
        <dbReference type="ARBA" id="ARBA00023136"/>
    </source>
</evidence>
<evidence type="ECO:0000313" key="12">
    <source>
        <dbReference type="EnsemblProtists" id="EKX49439"/>
    </source>
</evidence>
<name>L1JMF4_GUITC</name>
<dbReference type="Pfam" id="PF08016">
    <property type="entry name" value="PKD_channel"/>
    <property type="match status" value="1"/>
</dbReference>
<dbReference type="HOGENOM" id="CLU_334479_0_0_1"/>
<evidence type="ECO:0000256" key="2">
    <source>
        <dbReference type="ARBA" id="ARBA00007200"/>
    </source>
</evidence>
<feature type="transmembrane region" description="Helical" evidence="8">
    <location>
        <begin position="601"/>
        <end position="627"/>
    </location>
</feature>
<feature type="region of interest" description="Disordered" evidence="7">
    <location>
        <begin position="1"/>
        <end position="100"/>
    </location>
</feature>
<accession>L1JMF4</accession>
<feature type="transmembrane region" description="Helical" evidence="8">
    <location>
        <begin position="543"/>
        <end position="565"/>
    </location>
</feature>
<feature type="compositionally biased region" description="Polar residues" evidence="7">
    <location>
        <begin position="69"/>
        <end position="79"/>
    </location>
</feature>
<reference evidence="11 13" key="1">
    <citation type="journal article" date="2012" name="Nature">
        <title>Algal genomes reveal evolutionary mosaicism and the fate of nucleomorphs.</title>
        <authorList>
            <consortium name="DOE Joint Genome Institute"/>
            <person name="Curtis B.A."/>
            <person name="Tanifuji G."/>
            <person name="Burki F."/>
            <person name="Gruber A."/>
            <person name="Irimia M."/>
            <person name="Maruyama S."/>
            <person name="Arias M.C."/>
            <person name="Ball S.G."/>
            <person name="Gile G.H."/>
            <person name="Hirakawa Y."/>
            <person name="Hopkins J.F."/>
            <person name="Kuo A."/>
            <person name="Rensing S.A."/>
            <person name="Schmutz J."/>
            <person name="Symeonidi A."/>
            <person name="Elias M."/>
            <person name="Eveleigh R.J."/>
            <person name="Herman E.K."/>
            <person name="Klute M.J."/>
            <person name="Nakayama T."/>
            <person name="Obornik M."/>
            <person name="Reyes-Prieto A."/>
            <person name="Armbrust E.V."/>
            <person name="Aves S.J."/>
            <person name="Beiko R.G."/>
            <person name="Coutinho P."/>
            <person name="Dacks J.B."/>
            <person name="Durnford D.G."/>
            <person name="Fast N.M."/>
            <person name="Green B.R."/>
            <person name="Grisdale C.J."/>
            <person name="Hempel F."/>
            <person name="Henrissat B."/>
            <person name="Hoppner M.P."/>
            <person name="Ishida K."/>
            <person name="Kim E."/>
            <person name="Koreny L."/>
            <person name="Kroth P.G."/>
            <person name="Liu Y."/>
            <person name="Malik S.B."/>
            <person name="Maier U.G."/>
            <person name="McRose D."/>
            <person name="Mock T."/>
            <person name="Neilson J.A."/>
            <person name="Onodera N.T."/>
            <person name="Poole A.M."/>
            <person name="Pritham E.J."/>
            <person name="Richards T.A."/>
            <person name="Rocap G."/>
            <person name="Roy S.W."/>
            <person name="Sarai C."/>
            <person name="Schaack S."/>
            <person name="Shirato S."/>
            <person name="Slamovits C.H."/>
            <person name="Spencer D.F."/>
            <person name="Suzuki S."/>
            <person name="Worden A.Z."/>
            <person name="Zauner S."/>
            <person name="Barry K."/>
            <person name="Bell C."/>
            <person name="Bharti A.K."/>
            <person name="Crow J.A."/>
            <person name="Grimwood J."/>
            <person name="Kramer R."/>
            <person name="Lindquist E."/>
            <person name="Lucas S."/>
            <person name="Salamov A."/>
            <person name="McFadden G.I."/>
            <person name="Lane C.E."/>
            <person name="Keeling P.J."/>
            <person name="Gray M.W."/>
            <person name="Grigoriev I.V."/>
            <person name="Archibald J.M."/>
        </authorList>
    </citation>
    <scope>NUCLEOTIDE SEQUENCE</scope>
    <source>
        <strain evidence="11 13">CCMP2712</strain>
    </source>
</reference>
<keyword evidence="3 8" id="KW-0812">Transmembrane</keyword>
<evidence type="ECO:0000256" key="7">
    <source>
        <dbReference type="SAM" id="MobiDB-lite"/>
    </source>
</evidence>
<keyword evidence="4 8" id="KW-1133">Transmembrane helix</keyword>
<dbReference type="InterPro" id="IPR003915">
    <property type="entry name" value="PKD_2"/>
</dbReference>
<feature type="compositionally biased region" description="Basic and acidic residues" evidence="7">
    <location>
        <begin position="796"/>
        <end position="811"/>
    </location>
</feature>
<comment type="similarity">
    <text evidence="2">Belongs to the polycystin family.</text>
</comment>
<dbReference type="PANTHER" id="PTHR10877:SF183">
    <property type="entry name" value="AT14535P-RELATED"/>
    <property type="match status" value="1"/>
</dbReference>
<evidence type="ECO:0000256" key="6">
    <source>
        <dbReference type="ARBA" id="ARBA00023180"/>
    </source>
</evidence>
<dbReference type="OrthoDB" id="444119at2759"/>
<sequence>MEAVERKEERKDDAAAREVSSVEHVNGKSKQDGRQASQEEHAVYKEGSATEDYGHGPADDEHGERDDQQNGINGTNGSHGMQREQHKDDKQRADEQRNDKLKKLRRIGGSWISTSSSIISHVIFSVRRKKDFDANAVFDTRESMKRLRTFPGILKGYRQLFFYCFYVLVFWITFWFQNQPNRSYQVVSQIRGTIFSQDSMLDSVRDVTALWDYLIGPVEVATAQTAAAAAATTAQTAAVKQPKKSRRSKSGGGGSASVIVFDYLFPAGAVARRPGWYNDQPFSSTEAESILLMNKLVGGVLILQQRGEGDWIYVTDPSHVCRAEQYGAHMVFLPAYNGSGNLQVLSALRENRFIDRQTTSLQVKFAMYNQMLGLFSVVSLTVKMSMGGGLILPHSLFVQCVNSEPYARNEGKLLLVLELFFVFLVGFDLGNILYSAYTSARKMALMAWLTHIWNYLDLLNAVLFTYSLCLRGIYVYQAYSSPTPLPSPDYPEQLERLHTLQSQQTSVNGINGLICLFVIFKYYDFQDRMKIMADTIKNSWVNLYHFILVFFFVFIGYSFIGYMLFGTSMYEYGSLTRAAQAQFEMMQGNYDSDKIQQLSPWFGPFFFISFDFLVAMVLINVLLAILVDTYTRSLKALLDPESLIDQIRRIFKHFWSSFRARRSKGARLQDLFDILNLFEAEDSDGFTFRDLVSKLDNQSQIDRFQAFLKPKAHHPLDEEAEILRSLLAQQALYRTLSEENSSLNARLYQLECLMKERSEKAKFTSPREKDKVCFSERNQLRVFSNDLEDNTMEPRAPCEDDGLPHDSWKPDDQPENFLGIPLSSLGLSLQLPTFNFRQPAMDIRSSLFEALVAC</sequence>
<feature type="transmembrane region" description="Helical" evidence="8">
    <location>
        <begin position="505"/>
        <end position="523"/>
    </location>
</feature>
<dbReference type="InterPro" id="IPR013122">
    <property type="entry name" value="PKD1_2_channel"/>
</dbReference>
<keyword evidence="5 8" id="KW-0472">Membrane</keyword>
<feature type="compositionally biased region" description="Basic and acidic residues" evidence="7">
    <location>
        <begin position="25"/>
        <end position="44"/>
    </location>
</feature>
<organism evidence="11">
    <name type="scientific">Guillardia theta (strain CCMP2712)</name>
    <name type="common">Cryptophyte</name>
    <dbReference type="NCBI Taxonomy" id="905079"/>
    <lineage>
        <taxon>Eukaryota</taxon>
        <taxon>Cryptophyceae</taxon>
        <taxon>Pyrenomonadales</taxon>
        <taxon>Geminigeraceae</taxon>
        <taxon>Guillardia</taxon>
    </lineage>
</organism>
<dbReference type="Gene3D" id="1.10.287.70">
    <property type="match status" value="1"/>
</dbReference>
<dbReference type="GO" id="GO:0005509">
    <property type="term" value="F:calcium ion binding"/>
    <property type="evidence" value="ECO:0007669"/>
    <property type="project" value="InterPro"/>
</dbReference>
<feature type="region of interest" description="Disordered" evidence="7">
    <location>
        <begin position="790"/>
        <end position="811"/>
    </location>
</feature>
<feature type="transmembrane region" description="Helical" evidence="8">
    <location>
        <begin position="413"/>
        <end position="434"/>
    </location>
</feature>
<feature type="domain" description="Polycystin" evidence="10">
    <location>
        <begin position="329"/>
        <end position="391"/>
    </location>
</feature>
<dbReference type="InterPro" id="IPR051223">
    <property type="entry name" value="Polycystin"/>
</dbReference>
<feature type="compositionally biased region" description="Basic and acidic residues" evidence="7">
    <location>
        <begin position="81"/>
        <end position="100"/>
    </location>
</feature>
<dbReference type="GO" id="GO:0016020">
    <property type="term" value="C:membrane"/>
    <property type="evidence" value="ECO:0007669"/>
    <property type="project" value="UniProtKB-SubCell"/>
</dbReference>
<keyword evidence="6" id="KW-0325">Glycoprotein</keyword>
<reference evidence="13" key="2">
    <citation type="submission" date="2012-11" db="EMBL/GenBank/DDBJ databases">
        <authorList>
            <person name="Kuo A."/>
            <person name="Curtis B.A."/>
            <person name="Tanifuji G."/>
            <person name="Burki F."/>
            <person name="Gruber A."/>
            <person name="Irimia M."/>
            <person name="Maruyama S."/>
            <person name="Arias M.C."/>
            <person name="Ball S.G."/>
            <person name="Gile G.H."/>
            <person name="Hirakawa Y."/>
            <person name="Hopkins J.F."/>
            <person name="Rensing S.A."/>
            <person name="Schmutz J."/>
            <person name="Symeonidi A."/>
            <person name="Elias M."/>
            <person name="Eveleigh R.J."/>
            <person name="Herman E.K."/>
            <person name="Klute M.J."/>
            <person name="Nakayama T."/>
            <person name="Obornik M."/>
            <person name="Reyes-Prieto A."/>
            <person name="Armbrust E.V."/>
            <person name="Aves S.J."/>
            <person name="Beiko R.G."/>
            <person name="Coutinho P."/>
            <person name="Dacks J.B."/>
            <person name="Durnford D.G."/>
            <person name="Fast N.M."/>
            <person name="Green B.R."/>
            <person name="Grisdale C."/>
            <person name="Hempe F."/>
            <person name="Henrissat B."/>
            <person name="Hoppner M.P."/>
            <person name="Ishida K.-I."/>
            <person name="Kim E."/>
            <person name="Koreny L."/>
            <person name="Kroth P.G."/>
            <person name="Liu Y."/>
            <person name="Malik S.-B."/>
            <person name="Maier U.G."/>
            <person name="McRose D."/>
            <person name="Mock T."/>
            <person name="Neilson J.A."/>
            <person name="Onodera N.T."/>
            <person name="Poole A.M."/>
            <person name="Pritham E.J."/>
            <person name="Richards T.A."/>
            <person name="Rocap G."/>
            <person name="Roy S.W."/>
            <person name="Sarai C."/>
            <person name="Schaack S."/>
            <person name="Shirato S."/>
            <person name="Slamovits C.H."/>
            <person name="Spencer D.F."/>
            <person name="Suzuki S."/>
            <person name="Worden A.Z."/>
            <person name="Zauner S."/>
            <person name="Barry K."/>
            <person name="Bell C."/>
            <person name="Bharti A.K."/>
            <person name="Crow J.A."/>
            <person name="Grimwood J."/>
            <person name="Kramer R."/>
            <person name="Lindquist E."/>
            <person name="Lucas S."/>
            <person name="Salamov A."/>
            <person name="McFadden G.I."/>
            <person name="Lane C.E."/>
            <person name="Keeling P.J."/>
            <person name="Gray M.W."/>
            <person name="Grigoriev I.V."/>
            <person name="Archibald J.M."/>
        </authorList>
    </citation>
    <scope>NUCLEOTIDE SEQUENCE</scope>
    <source>
        <strain evidence="13">CCMP2712</strain>
    </source>
</reference>
<evidence type="ECO:0000256" key="1">
    <source>
        <dbReference type="ARBA" id="ARBA00004141"/>
    </source>
</evidence>
<evidence type="ECO:0000313" key="11">
    <source>
        <dbReference type="EMBL" id="EKX49439.1"/>
    </source>
</evidence>
<dbReference type="KEGG" id="gtt:GUITHDRAFT_136103"/>
<dbReference type="EnsemblProtists" id="EKX49439">
    <property type="protein sequence ID" value="EKX49439"/>
    <property type="gene ID" value="GUITHDRAFT_136103"/>
</dbReference>
<feature type="transmembrane region" description="Helical" evidence="8">
    <location>
        <begin position="372"/>
        <end position="393"/>
    </location>
</feature>
<feature type="transmembrane region" description="Helical" evidence="8">
    <location>
        <begin position="160"/>
        <end position="176"/>
    </location>
</feature>
<dbReference type="EMBL" id="JH992982">
    <property type="protein sequence ID" value="EKX49439.1"/>
    <property type="molecule type" value="Genomic_DNA"/>
</dbReference>
<dbReference type="GeneID" id="17306118"/>
<dbReference type="PANTHER" id="PTHR10877">
    <property type="entry name" value="POLYCYSTIN FAMILY MEMBER"/>
    <property type="match status" value="1"/>
</dbReference>
<feature type="compositionally biased region" description="Basic and acidic residues" evidence="7">
    <location>
        <begin position="52"/>
        <end position="68"/>
    </location>
</feature>
<protein>
    <submittedName>
        <fullName evidence="11 12">Uncharacterized protein</fullName>
    </submittedName>
</protein>
<keyword evidence="13" id="KW-1185">Reference proteome</keyword>
<evidence type="ECO:0000259" key="9">
    <source>
        <dbReference type="Pfam" id="PF08016"/>
    </source>
</evidence>